<accession>G9YJG4</accession>
<dbReference type="HOGENOM" id="CLU_069348_0_0_9"/>
<evidence type="ECO:0000256" key="2">
    <source>
        <dbReference type="ARBA" id="ARBA00022679"/>
    </source>
</evidence>
<comment type="caution">
    <text evidence="3">The sequence shown here is derived from an EMBL/GenBank/DDBJ whole genome shotgun (WGS) entry which is preliminary data.</text>
</comment>
<dbReference type="Gene3D" id="3.40.50.150">
    <property type="entry name" value="Vaccinia Virus protein VP39"/>
    <property type="match status" value="1"/>
</dbReference>
<reference evidence="3 4" key="1">
    <citation type="submission" date="2011-08" db="EMBL/GenBank/DDBJ databases">
        <authorList>
            <person name="Weinstock G."/>
            <person name="Sodergren E."/>
            <person name="Clifton S."/>
            <person name="Fulton L."/>
            <person name="Fulton B."/>
            <person name="Courtney L."/>
            <person name="Fronick C."/>
            <person name="Harrison M."/>
            <person name="Strong C."/>
            <person name="Farmer C."/>
            <person name="Delahaunty K."/>
            <person name="Markovic C."/>
            <person name="Hall O."/>
            <person name="Minx P."/>
            <person name="Tomlinson C."/>
            <person name="Mitreva M."/>
            <person name="Hou S."/>
            <person name="Chen J."/>
            <person name="Wollam A."/>
            <person name="Pepin K.H."/>
            <person name="Johnson M."/>
            <person name="Bhonagiri V."/>
            <person name="Zhang X."/>
            <person name="Suruliraj S."/>
            <person name="Warren W."/>
            <person name="Chinwalla A."/>
            <person name="Mardis E.R."/>
            <person name="Wilson R.K."/>
        </authorList>
    </citation>
    <scope>NUCLEOTIDE SEQUENCE [LARGE SCALE GENOMIC DNA]</scope>
    <source>
        <strain evidence="3 4">F0357</strain>
    </source>
</reference>
<evidence type="ECO:0000256" key="1">
    <source>
        <dbReference type="ARBA" id="ARBA00022603"/>
    </source>
</evidence>
<dbReference type="PIRSF" id="PIRSF028177">
    <property type="entry name" value="Polyketide_synth_Omtfrase_TcmP"/>
    <property type="match status" value="1"/>
</dbReference>
<keyword evidence="2 3" id="KW-0808">Transferase</keyword>
<evidence type="ECO:0000313" key="3">
    <source>
        <dbReference type="EMBL" id="EHM38594.1"/>
    </source>
</evidence>
<dbReference type="Proteomes" id="UP000005481">
    <property type="component" value="Unassembled WGS sequence"/>
</dbReference>
<dbReference type="PANTHER" id="PTHR43619:SF2">
    <property type="entry name" value="S-ADENOSYL-L-METHIONINE-DEPENDENT METHYLTRANSFERASES SUPERFAMILY PROTEIN"/>
    <property type="match status" value="1"/>
</dbReference>
<dbReference type="AlphaFoldDB" id="G9YJG4"/>
<evidence type="ECO:0000313" key="4">
    <source>
        <dbReference type="Proteomes" id="UP000005481"/>
    </source>
</evidence>
<dbReference type="InterPro" id="IPR029063">
    <property type="entry name" value="SAM-dependent_MTases_sf"/>
</dbReference>
<dbReference type="eggNOG" id="COG3315">
    <property type="taxonomic scope" value="Bacteria"/>
</dbReference>
<dbReference type="EMBL" id="AGCJ01000078">
    <property type="protein sequence ID" value="EHM38594.1"/>
    <property type="molecule type" value="Genomic_DNA"/>
</dbReference>
<protein>
    <submittedName>
        <fullName evidence="3">O-methyltransferase</fullName>
    </submittedName>
</protein>
<dbReference type="InterPro" id="IPR016874">
    <property type="entry name" value="TcmP-like"/>
</dbReference>
<organism evidence="3 4">
    <name type="scientific">Anaeroglobus geminatus F0357</name>
    <dbReference type="NCBI Taxonomy" id="861450"/>
    <lineage>
        <taxon>Bacteria</taxon>
        <taxon>Bacillati</taxon>
        <taxon>Bacillota</taxon>
        <taxon>Negativicutes</taxon>
        <taxon>Veillonellales</taxon>
        <taxon>Veillonellaceae</taxon>
        <taxon>Anaeroglobus</taxon>
    </lineage>
</organism>
<dbReference type="SUPFAM" id="SSF53335">
    <property type="entry name" value="S-adenosyl-L-methionine-dependent methyltransferases"/>
    <property type="match status" value="1"/>
</dbReference>
<proteinExistence type="predicted"/>
<dbReference type="Pfam" id="PF04072">
    <property type="entry name" value="LCM"/>
    <property type="match status" value="1"/>
</dbReference>
<dbReference type="InterPro" id="IPR007213">
    <property type="entry name" value="Ppm1/Ppm2/Tcmp"/>
</dbReference>
<gene>
    <name evidence="3" type="ORF">HMPREF0080_01815</name>
</gene>
<keyword evidence="1 3" id="KW-0489">Methyltransferase</keyword>
<name>G9YJG4_9FIRM</name>
<dbReference type="OrthoDB" id="9800233at2"/>
<keyword evidence="4" id="KW-1185">Reference proteome</keyword>
<sequence length="269" mass="30706">MKVTLQGVKETALIPLWARACETEKGASRLFDDPVSVEMMAKLDYDFGKFAKAKWSQIGTAVRTHILDKDVQEFLRRHPDPVCINLAGGLDTRYYRLDTGRSDWYNLDLPDVTALRRALLPEEPERVHNISRSILDPSWVSLIEAAGRPVLLIMEGAAMYFSADEMKTLFAILAEGFPGASMLIEVMPPFIVSQQKHHDSVSEETAPFKWGVKDGSELEAMNPAILYKEQRTLYEGYRKYWGIMGILSHIPWWNRNCNDKIVKIAFQQR</sequence>
<dbReference type="GO" id="GO:0008168">
    <property type="term" value="F:methyltransferase activity"/>
    <property type="evidence" value="ECO:0007669"/>
    <property type="project" value="UniProtKB-KW"/>
</dbReference>
<dbReference type="STRING" id="861450.HMPREF0080_01815"/>
<dbReference type="PANTHER" id="PTHR43619">
    <property type="entry name" value="S-ADENOSYL-L-METHIONINE-DEPENDENT METHYLTRANSFERASE YKTD-RELATED"/>
    <property type="match status" value="1"/>
</dbReference>
<dbReference type="RefSeq" id="WP_006790778.1">
    <property type="nucleotide sequence ID" value="NZ_JH417607.1"/>
</dbReference>
<dbReference type="GO" id="GO:0032259">
    <property type="term" value="P:methylation"/>
    <property type="evidence" value="ECO:0007669"/>
    <property type="project" value="UniProtKB-KW"/>
</dbReference>